<keyword evidence="6" id="KW-1185">Reference proteome</keyword>
<dbReference type="PANTHER" id="PTHR43344:SF13">
    <property type="entry name" value="PHOSPHATASE RV3661-RELATED"/>
    <property type="match status" value="1"/>
</dbReference>
<dbReference type="EMBL" id="FOJW01000007">
    <property type="protein sequence ID" value="SFB11418.1"/>
    <property type="molecule type" value="Genomic_DNA"/>
</dbReference>
<dbReference type="NCBIfam" id="TIGR01488">
    <property type="entry name" value="HAD-SF-IB"/>
    <property type="match status" value="1"/>
</dbReference>
<protein>
    <submittedName>
        <fullName evidence="5">HAD-superfamily subfamily IB hydrolase, TIGR01490</fullName>
    </submittedName>
</protein>
<evidence type="ECO:0000256" key="4">
    <source>
        <dbReference type="ARBA" id="ARBA00022842"/>
    </source>
</evidence>
<organism evidence="5 6">
    <name type="scientific">Lentibacillus halodurans</name>
    <dbReference type="NCBI Taxonomy" id="237679"/>
    <lineage>
        <taxon>Bacteria</taxon>
        <taxon>Bacillati</taxon>
        <taxon>Bacillota</taxon>
        <taxon>Bacilli</taxon>
        <taxon>Bacillales</taxon>
        <taxon>Bacillaceae</taxon>
        <taxon>Lentibacillus</taxon>
    </lineage>
</organism>
<dbReference type="RefSeq" id="WP_170848222.1">
    <property type="nucleotide sequence ID" value="NZ_FOJW01000007.1"/>
</dbReference>
<sequence length="225" mass="25255">MGVVTVDFDGTLYQGNSFNMMFQVANKSFGLKQWTVVGTGIVKAAAAGLAKGKNALRVQFFKTFAKSFKGMTHTELNDFFYKLVEMGKQDAHYDLIHKIREHERQGDHIMVLSGALSPFLKVFTKEMGLDVHIISTELQVDEDGICTGTVGSVINGDEKVNKVREWIDRQKQLGNLTEAEANETWAYADSESDVPLFQFVKHPVVVNPDETMKEIAVRRGWMLFG</sequence>
<dbReference type="InterPro" id="IPR050582">
    <property type="entry name" value="HAD-like_SerB"/>
</dbReference>
<proteinExistence type="inferred from homology"/>
<evidence type="ECO:0000256" key="2">
    <source>
        <dbReference type="ARBA" id="ARBA00022723"/>
    </source>
</evidence>
<evidence type="ECO:0000313" key="5">
    <source>
        <dbReference type="EMBL" id="SFB11418.1"/>
    </source>
</evidence>
<name>A0A1I0YGD5_9BACI</name>
<comment type="similarity">
    <text evidence="1">Belongs to the HAD-like hydrolase superfamily. SerB family.</text>
</comment>
<dbReference type="InterPro" id="IPR036412">
    <property type="entry name" value="HAD-like_sf"/>
</dbReference>
<dbReference type="Gene3D" id="3.40.50.1000">
    <property type="entry name" value="HAD superfamily/HAD-like"/>
    <property type="match status" value="1"/>
</dbReference>
<keyword evidence="3 5" id="KW-0378">Hydrolase</keyword>
<dbReference type="Pfam" id="PF12710">
    <property type="entry name" value="HAD"/>
    <property type="match status" value="1"/>
</dbReference>
<dbReference type="SUPFAM" id="SSF56784">
    <property type="entry name" value="HAD-like"/>
    <property type="match status" value="1"/>
</dbReference>
<evidence type="ECO:0000256" key="1">
    <source>
        <dbReference type="ARBA" id="ARBA00009184"/>
    </source>
</evidence>
<keyword evidence="4" id="KW-0460">Magnesium</keyword>
<evidence type="ECO:0000313" key="6">
    <source>
        <dbReference type="Proteomes" id="UP000198642"/>
    </source>
</evidence>
<accession>A0A1I0YGD5</accession>
<dbReference type="AlphaFoldDB" id="A0A1I0YGD5"/>
<dbReference type="Gene3D" id="1.20.1440.100">
    <property type="entry name" value="SG protein - dephosphorylation function"/>
    <property type="match status" value="1"/>
</dbReference>
<reference evidence="5 6" key="1">
    <citation type="submission" date="2016-10" db="EMBL/GenBank/DDBJ databases">
        <authorList>
            <person name="de Groot N.N."/>
        </authorList>
    </citation>
    <scope>NUCLEOTIDE SEQUENCE [LARGE SCALE GENOMIC DNA]</scope>
    <source>
        <strain evidence="5 6">CGMCC 1.3702</strain>
    </source>
</reference>
<dbReference type="Proteomes" id="UP000198642">
    <property type="component" value="Unassembled WGS sequence"/>
</dbReference>
<dbReference type="GO" id="GO:0016787">
    <property type="term" value="F:hydrolase activity"/>
    <property type="evidence" value="ECO:0007669"/>
    <property type="project" value="UniProtKB-KW"/>
</dbReference>
<dbReference type="STRING" id="237679.SAMN04488072_10790"/>
<evidence type="ECO:0000256" key="3">
    <source>
        <dbReference type="ARBA" id="ARBA00022801"/>
    </source>
</evidence>
<dbReference type="InterPro" id="IPR023214">
    <property type="entry name" value="HAD_sf"/>
</dbReference>
<dbReference type="GO" id="GO:0046872">
    <property type="term" value="F:metal ion binding"/>
    <property type="evidence" value="ECO:0007669"/>
    <property type="project" value="UniProtKB-KW"/>
</dbReference>
<gene>
    <name evidence="5" type="ORF">SAMN04488072_10790</name>
</gene>
<keyword evidence="2" id="KW-0479">Metal-binding</keyword>
<dbReference type="PANTHER" id="PTHR43344">
    <property type="entry name" value="PHOSPHOSERINE PHOSPHATASE"/>
    <property type="match status" value="1"/>
</dbReference>